<evidence type="ECO:0000313" key="4">
    <source>
        <dbReference type="Proteomes" id="UP001151516"/>
    </source>
</evidence>
<feature type="chain" id="PRO_5040955873" evidence="2">
    <location>
        <begin position="24"/>
        <end position="112"/>
    </location>
</feature>
<dbReference type="Proteomes" id="UP001151516">
    <property type="component" value="Unassembled WGS sequence"/>
</dbReference>
<dbReference type="AlphaFoldDB" id="A0A9W8L7I9"/>
<keyword evidence="4" id="KW-1185">Reference proteome</keyword>
<protein>
    <submittedName>
        <fullName evidence="3">Uncharacterized protein</fullName>
    </submittedName>
</protein>
<accession>A0A9W8L7I9</accession>
<dbReference type="OrthoDB" id="5556466at2759"/>
<proteinExistence type="predicted"/>
<name>A0A9W8L7I9_9FUNG</name>
<feature type="region of interest" description="Disordered" evidence="1">
    <location>
        <begin position="22"/>
        <end position="42"/>
    </location>
</feature>
<evidence type="ECO:0000313" key="3">
    <source>
        <dbReference type="EMBL" id="KAJ2691347.1"/>
    </source>
</evidence>
<reference evidence="3" key="1">
    <citation type="submission" date="2022-07" db="EMBL/GenBank/DDBJ databases">
        <title>Phylogenomic reconstructions and comparative analyses of Kickxellomycotina fungi.</title>
        <authorList>
            <person name="Reynolds N.K."/>
            <person name="Stajich J.E."/>
            <person name="Barry K."/>
            <person name="Grigoriev I.V."/>
            <person name="Crous P."/>
            <person name="Smith M.E."/>
        </authorList>
    </citation>
    <scope>NUCLEOTIDE SEQUENCE</scope>
    <source>
        <strain evidence="3">CBS 109367</strain>
    </source>
</reference>
<dbReference type="EMBL" id="JANBTX010000001">
    <property type="protein sequence ID" value="KAJ2691347.1"/>
    <property type="molecule type" value="Genomic_DNA"/>
</dbReference>
<comment type="caution">
    <text evidence="3">The sequence shown here is derived from an EMBL/GenBank/DDBJ whole genome shotgun (WGS) entry which is preliminary data.</text>
</comment>
<gene>
    <name evidence="3" type="ORF">IWW39_000032</name>
</gene>
<organism evidence="3 4">
    <name type="scientific">Coemansia spiralis</name>
    <dbReference type="NCBI Taxonomy" id="417178"/>
    <lineage>
        <taxon>Eukaryota</taxon>
        <taxon>Fungi</taxon>
        <taxon>Fungi incertae sedis</taxon>
        <taxon>Zoopagomycota</taxon>
        <taxon>Kickxellomycotina</taxon>
        <taxon>Kickxellomycetes</taxon>
        <taxon>Kickxellales</taxon>
        <taxon>Kickxellaceae</taxon>
        <taxon>Coemansia</taxon>
    </lineage>
</organism>
<sequence>MVSLFNLVTVAALVALCSVQVSGKRKPGKKPRPPRPAKADKCNPTFDTEAECLSNSRYRYCDDEWKEWVEMPMEPGMTCDADNNLVTNAAPGLASGPTALALGVAVAIWQFM</sequence>
<keyword evidence="2" id="KW-0732">Signal</keyword>
<evidence type="ECO:0000256" key="2">
    <source>
        <dbReference type="SAM" id="SignalP"/>
    </source>
</evidence>
<evidence type="ECO:0000256" key="1">
    <source>
        <dbReference type="SAM" id="MobiDB-lite"/>
    </source>
</evidence>
<feature type="signal peptide" evidence="2">
    <location>
        <begin position="1"/>
        <end position="23"/>
    </location>
</feature>
<feature type="compositionally biased region" description="Basic residues" evidence="1">
    <location>
        <begin position="23"/>
        <end position="35"/>
    </location>
</feature>